<evidence type="ECO:0000313" key="2">
    <source>
        <dbReference type="Proteomes" id="UP001597227"/>
    </source>
</evidence>
<evidence type="ECO:0000313" key="1">
    <source>
        <dbReference type="EMBL" id="MFD1778135.1"/>
    </source>
</evidence>
<proteinExistence type="predicted"/>
<dbReference type="RefSeq" id="WP_099363330.1">
    <property type="nucleotide sequence ID" value="NZ_JBHUEK010000007.1"/>
</dbReference>
<name>A0ABW4MM86_9BACI</name>
<dbReference type="EMBL" id="JBHUEK010000007">
    <property type="protein sequence ID" value="MFD1778135.1"/>
    <property type="molecule type" value="Genomic_DNA"/>
</dbReference>
<comment type="caution">
    <text evidence="1">The sequence shown here is derived from an EMBL/GenBank/DDBJ whole genome shotgun (WGS) entry which is preliminary data.</text>
</comment>
<dbReference type="InterPro" id="IPR009711">
    <property type="entry name" value="UPF0473"/>
</dbReference>
<dbReference type="Proteomes" id="UP001597227">
    <property type="component" value="Unassembled WGS sequence"/>
</dbReference>
<keyword evidence="2" id="KW-1185">Reference proteome</keyword>
<accession>A0ABW4MM86</accession>
<sequence>MEKIKVGEVFSISDETGEEQDVEVLGVVTIEETEYVAVGFLEDLEEDTEDDIDIFFLKIDEEGDFSAIESDEEFEKVSSAFDEIFDEELEED</sequence>
<gene>
    <name evidence="1" type="ORF">ACFSFW_05600</name>
</gene>
<dbReference type="Pfam" id="PF06949">
    <property type="entry name" value="DUF1292"/>
    <property type="match status" value="1"/>
</dbReference>
<organism evidence="1 2">
    <name type="scientific">Fredinandcohnia salidurans</name>
    <dbReference type="NCBI Taxonomy" id="2595041"/>
    <lineage>
        <taxon>Bacteria</taxon>
        <taxon>Bacillati</taxon>
        <taxon>Bacillota</taxon>
        <taxon>Bacilli</taxon>
        <taxon>Bacillales</taxon>
        <taxon>Bacillaceae</taxon>
        <taxon>Fredinandcohnia</taxon>
    </lineage>
</organism>
<protein>
    <submittedName>
        <fullName evidence="1">DUF1292 domain-containing protein</fullName>
    </submittedName>
</protein>
<reference evidence="2" key="1">
    <citation type="journal article" date="2019" name="Int. J. Syst. Evol. Microbiol.">
        <title>The Global Catalogue of Microorganisms (GCM) 10K type strain sequencing project: providing services to taxonomists for standard genome sequencing and annotation.</title>
        <authorList>
            <consortium name="The Broad Institute Genomics Platform"/>
            <consortium name="The Broad Institute Genome Sequencing Center for Infectious Disease"/>
            <person name="Wu L."/>
            <person name="Ma J."/>
        </authorList>
    </citation>
    <scope>NUCLEOTIDE SEQUENCE [LARGE SCALE GENOMIC DNA]</scope>
    <source>
        <strain evidence="2">CCUG 15531</strain>
    </source>
</reference>